<sequence>MKRKRYTKDDLINIIKNFYIENNKIPSAEDFKSSSPSTSTFYRHFKSWEDALVSSGFKRTSKNIEHSKVELIDLLKKYYHEFNEVPTAKGLESKENYPSYVPYFKKFGSLKNALIEAGLFELRADKHNFDRDKTFSKEDCLHLLDEYIKRNNRIPTINELKDDKNMPSDMRYYNLFGGLNNALSELGYDPINIGKYSDENLISKLIQLYNDINKVPTCSDIDNCEYTPYSKCYTERFGSLYVAYDLAEIPYDISIKQIDDETIIHMWNDLKNNLQRTPTIRDIENCSFDFSNAIRYRWGSYAEFLIDMGEEQNYNKYNCRYYFSDKGKLKCSSYEEYVITNYLEDNDIIFSKEKMYKDVIKEDTTMRRFDWVITYENKTYYVEYFGMTGMEEYDKKAKQKIEDCNKNNINLVTIYPKDLKLKSFDEIFSFLQVS</sequence>
<organism evidence="1 2">
    <name type="scientific">Neobacillus paridis</name>
    <dbReference type="NCBI Taxonomy" id="2803862"/>
    <lineage>
        <taxon>Bacteria</taxon>
        <taxon>Bacillati</taxon>
        <taxon>Bacillota</taxon>
        <taxon>Bacilli</taxon>
        <taxon>Bacillales</taxon>
        <taxon>Bacillaceae</taxon>
        <taxon>Neobacillus</taxon>
    </lineage>
</organism>
<dbReference type="EMBL" id="JAESWB010000025">
    <property type="protein sequence ID" value="MBL4950980.1"/>
    <property type="molecule type" value="Genomic_DNA"/>
</dbReference>
<dbReference type="RefSeq" id="WP_202651879.1">
    <property type="nucleotide sequence ID" value="NZ_JAESWB010000025.1"/>
</dbReference>
<accession>A0ABS1TI29</accession>
<keyword evidence="2" id="KW-1185">Reference proteome</keyword>
<evidence type="ECO:0000313" key="2">
    <source>
        <dbReference type="Proteomes" id="UP000623967"/>
    </source>
</evidence>
<dbReference type="Pfam" id="PF18780">
    <property type="entry name" value="HNH_repeat"/>
    <property type="match status" value="2"/>
</dbReference>
<protein>
    <submittedName>
        <fullName evidence="1">Uncharacterized protein</fullName>
    </submittedName>
</protein>
<proteinExistence type="predicted"/>
<dbReference type="Proteomes" id="UP000623967">
    <property type="component" value="Unassembled WGS sequence"/>
</dbReference>
<comment type="caution">
    <text evidence="1">The sequence shown here is derived from an EMBL/GenBank/DDBJ whole genome shotgun (WGS) entry which is preliminary data.</text>
</comment>
<name>A0ABS1TI29_9BACI</name>
<evidence type="ECO:0000313" key="1">
    <source>
        <dbReference type="EMBL" id="MBL4950980.1"/>
    </source>
</evidence>
<reference evidence="1 2" key="1">
    <citation type="submission" date="2021-01" db="EMBL/GenBank/DDBJ databases">
        <title>Genome public.</title>
        <authorList>
            <person name="Liu C."/>
            <person name="Sun Q."/>
        </authorList>
    </citation>
    <scope>NUCLEOTIDE SEQUENCE [LARGE SCALE GENOMIC DNA]</scope>
    <source>
        <strain evidence="1 2">YIM B02564</strain>
    </source>
</reference>
<gene>
    <name evidence="1" type="ORF">JK635_01840</name>
</gene>
<dbReference type="InterPro" id="IPR041025">
    <property type="entry name" value="HNH_repeat"/>
</dbReference>